<dbReference type="GO" id="GO:0005634">
    <property type="term" value="C:nucleus"/>
    <property type="evidence" value="ECO:0007669"/>
    <property type="project" value="TreeGrafter"/>
</dbReference>
<evidence type="ECO:0000313" key="3">
    <source>
        <dbReference type="Proteomes" id="UP001165289"/>
    </source>
</evidence>
<dbReference type="InterPro" id="IPR050863">
    <property type="entry name" value="CenT-Element_Derived"/>
</dbReference>
<dbReference type="AlphaFoldDB" id="A0AAV7JIW5"/>
<comment type="caution">
    <text evidence="2">The sequence shown here is derived from an EMBL/GenBank/DDBJ whole genome shotgun (WGS) entry which is preliminary data.</text>
</comment>
<sequence>MDDFTPENIFNGDETGLYFRCFPDKGYSIKGTDLPGGKKAKDRITVMLCANMSGTEKDPLLAIGKSKQPRSFPKVLSKLPIRYEATKNAWMTGIHLREVDKKVDSSLRMNKRNICLLADNCSAHPKSVSLTNICLKFLPANTTSIMQPMDMGVIKNWKAHYKSA</sequence>
<dbReference type="PANTHER" id="PTHR19303:SF73">
    <property type="entry name" value="PROTEIN PDC2"/>
    <property type="match status" value="1"/>
</dbReference>
<name>A0AAV7JIW5_9METZ</name>
<feature type="domain" description="DDE-1" evidence="1">
    <location>
        <begin position="41"/>
        <end position="163"/>
    </location>
</feature>
<keyword evidence="3" id="KW-1185">Reference proteome</keyword>
<gene>
    <name evidence="2" type="ORF">LOD99_8170</name>
</gene>
<dbReference type="Proteomes" id="UP001165289">
    <property type="component" value="Unassembled WGS sequence"/>
</dbReference>
<accession>A0AAV7JIW5</accession>
<dbReference type="GO" id="GO:0003677">
    <property type="term" value="F:DNA binding"/>
    <property type="evidence" value="ECO:0007669"/>
    <property type="project" value="TreeGrafter"/>
</dbReference>
<evidence type="ECO:0000313" key="2">
    <source>
        <dbReference type="EMBL" id="KAI6648380.1"/>
    </source>
</evidence>
<protein>
    <submittedName>
        <fullName evidence="2">Tigger transposable element-derived protein 4-like isoform X4</fullName>
    </submittedName>
</protein>
<organism evidence="2 3">
    <name type="scientific">Oopsacas minuta</name>
    <dbReference type="NCBI Taxonomy" id="111878"/>
    <lineage>
        <taxon>Eukaryota</taxon>
        <taxon>Metazoa</taxon>
        <taxon>Porifera</taxon>
        <taxon>Hexactinellida</taxon>
        <taxon>Hexasterophora</taxon>
        <taxon>Lyssacinosida</taxon>
        <taxon>Leucopsacidae</taxon>
        <taxon>Oopsacas</taxon>
    </lineage>
</organism>
<evidence type="ECO:0000259" key="1">
    <source>
        <dbReference type="Pfam" id="PF03184"/>
    </source>
</evidence>
<dbReference type="PANTHER" id="PTHR19303">
    <property type="entry name" value="TRANSPOSON"/>
    <property type="match status" value="1"/>
</dbReference>
<proteinExistence type="predicted"/>
<dbReference type="InterPro" id="IPR004875">
    <property type="entry name" value="DDE_SF_endonuclease_dom"/>
</dbReference>
<reference evidence="2 3" key="1">
    <citation type="journal article" date="2023" name="BMC Biol.">
        <title>The compact genome of the sponge Oopsacas minuta (Hexactinellida) is lacking key metazoan core genes.</title>
        <authorList>
            <person name="Santini S."/>
            <person name="Schenkelaars Q."/>
            <person name="Jourda C."/>
            <person name="Duchesne M."/>
            <person name="Belahbib H."/>
            <person name="Rocher C."/>
            <person name="Selva M."/>
            <person name="Riesgo A."/>
            <person name="Vervoort M."/>
            <person name="Leys S.P."/>
            <person name="Kodjabachian L."/>
            <person name="Le Bivic A."/>
            <person name="Borchiellini C."/>
            <person name="Claverie J.M."/>
            <person name="Renard E."/>
        </authorList>
    </citation>
    <scope>NUCLEOTIDE SEQUENCE [LARGE SCALE GENOMIC DNA]</scope>
    <source>
        <strain evidence="2">SPO-2</strain>
    </source>
</reference>
<dbReference type="EMBL" id="JAKMXF010000331">
    <property type="protein sequence ID" value="KAI6648380.1"/>
    <property type="molecule type" value="Genomic_DNA"/>
</dbReference>
<dbReference type="Pfam" id="PF03184">
    <property type="entry name" value="DDE_1"/>
    <property type="match status" value="1"/>
</dbReference>